<dbReference type="PANTHER" id="PTHR43537:SF5">
    <property type="entry name" value="UXU OPERON TRANSCRIPTIONAL REGULATOR"/>
    <property type="match status" value="1"/>
</dbReference>
<name>A0A4R3URL0_9BURK</name>
<dbReference type="PRINTS" id="PR00035">
    <property type="entry name" value="HTHGNTR"/>
</dbReference>
<sequence>MTTTSPRLTSLIRRSSRTLAEEAVEALSAPIHSGQLGPGDKLPTESEIMRQLGVSRTVVREAISRLQASGLVETRHGIGTFVAQPAENPMHIPLSSVSTAIDAVALLEVRIAIEVEAATLAAERRTPEQLDAIRQALDHLTALESADVLDPQHAIDADFAFHQAIAMATGNTYFHEYLTHLGKGSIPRSRLQMDNDSHQRYLQKLNKEHQFIYSAIQAQDPATAGEAARSHLRNSQTRLKRALEAQDSAAESIR</sequence>
<dbReference type="GO" id="GO:0003677">
    <property type="term" value="F:DNA binding"/>
    <property type="evidence" value="ECO:0007669"/>
    <property type="project" value="UniProtKB-KW"/>
</dbReference>
<dbReference type="AlphaFoldDB" id="A0A4R3URL0"/>
<keyword evidence="2" id="KW-0238">DNA-binding</keyword>
<evidence type="ECO:0000313" key="6">
    <source>
        <dbReference type="Proteomes" id="UP000294692"/>
    </source>
</evidence>
<evidence type="ECO:0000256" key="2">
    <source>
        <dbReference type="ARBA" id="ARBA00023125"/>
    </source>
</evidence>
<dbReference type="GO" id="GO:0003700">
    <property type="term" value="F:DNA-binding transcription factor activity"/>
    <property type="evidence" value="ECO:0007669"/>
    <property type="project" value="InterPro"/>
</dbReference>
<dbReference type="InterPro" id="IPR000524">
    <property type="entry name" value="Tscrpt_reg_HTH_GntR"/>
</dbReference>
<dbReference type="Proteomes" id="UP000294692">
    <property type="component" value="Unassembled WGS sequence"/>
</dbReference>
<keyword evidence="5" id="KW-0670">Pyruvate</keyword>
<keyword evidence="6" id="KW-1185">Reference proteome</keyword>
<organism evidence="5 6">
    <name type="scientific">Paracandidimonas soli</name>
    <dbReference type="NCBI Taxonomy" id="1917182"/>
    <lineage>
        <taxon>Bacteria</taxon>
        <taxon>Pseudomonadati</taxon>
        <taxon>Pseudomonadota</taxon>
        <taxon>Betaproteobacteria</taxon>
        <taxon>Burkholderiales</taxon>
        <taxon>Alcaligenaceae</taxon>
        <taxon>Paracandidimonas</taxon>
    </lineage>
</organism>
<dbReference type="SMART" id="SM00345">
    <property type="entry name" value="HTH_GNTR"/>
    <property type="match status" value="1"/>
</dbReference>
<dbReference type="OrthoDB" id="1040417at2"/>
<dbReference type="EMBL" id="SMBX01000011">
    <property type="protein sequence ID" value="TCU93702.1"/>
    <property type="molecule type" value="Genomic_DNA"/>
</dbReference>
<dbReference type="InterPro" id="IPR036390">
    <property type="entry name" value="WH_DNA-bd_sf"/>
</dbReference>
<evidence type="ECO:0000256" key="1">
    <source>
        <dbReference type="ARBA" id="ARBA00023015"/>
    </source>
</evidence>
<dbReference type="Pfam" id="PF00392">
    <property type="entry name" value="GntR"/>
    <property type="match status" value="1"/>
</dbReference>
<comment type="caution">
    <text evidence="5">The sequence shown here is derived from an EMBL/GenBank/DDBJ whole genome shotgun (WGS) entry which is preliminary data.</text>
</comment>
<feature type="domain" description="HTH gntR-type" evidence="4">
    <location>
        <begin position="17"/>
        <end position="85"/>
    </location>
</feature>
<keyword evidence="3" id="KW-0804">Transcription</keyword>
<dbReference type="InterPro" id="IPR008920">
    <property type="entry name" value="TF_FadR/GntR_C"/>
</dbReference>
<dbReference type="Gene3D" id="1.20.120.530">
    <property type="entry name" value="GntR ligand-binding domain-like"/>
    <property type="match status" value="1"/>
</dbReference>
<keyword evidence="1" id="KW-0805">Transcription regulation</keyword>
<proteinExistence type="predicted"/>
<evidence type="ECO:0000256" key="3">
    <source>
        <dbReference type="ARBA" id="ARBA00023163"/>
    </source>
</evidence>
<accession>A0A4R3URL0</accession>
<dbReference type="PANTHER" id="PTHR43537">
    <property type="entry name" value="TRANSCRIPTIONAL REGULATOR, GNTR FAMILY"/>
    <property type="match status" value="1"/>
</dbReference>
<dbReference type="SMART" id="SM00895">
    <property type="entry name" value="FCD"/>
    <property type="match status" value="1"/>
</dbReference>
<dbReference type="RefSeq" id="WP_132478054.1">
    <property type="nucleotide sequence ID" value="NZ_JBHRVM010000001.1"/>
</dbReference>
<dbReference type="Gene3D" id="1.10.10.10">
    <property type="entry name" value="Winged helix-like DNA-binding domain superfamily/Winged helix DNA-binding domain"/>
    <property type="match status" value="1"/>
</dbReference>
<reference evidence="5 6" key="1">
    <citation type="submission" date="2019-03" db="EMBL/GenBank/DDBJ databases">
        <title>Genomic Encyclopedia of Type Strains, Phase IV (KMG-IV): sequencing the most valuable type-strain genomes for metagenomic binning, comparative biology and taxonomic classification.</title>
        <authorList>
            <person name="Goeker M."/>
        </authorList>
    </citation>
    <scope>NUCLEOTIDE SEQUENCE [LARGE SCALE GENOMIC DNA]</scope>
    <source>
        <strain evidence="5 6">DSM 100048</strain>
    </source>
</reference>
<dbReference type="InterPro" id="IPR036388">
    <property type="entry name" value="WH-like_DNA-bd_sf"/>
</dbReference>
<protein>
    <submittedName>
        <fullName evidence="5">GntR family transcriptional repressor for pyruvate dehydrogenase complex</fullName>
    </submittedName>
</protein>
<dbReference type="CDD" id="cd07377">
    <property type="entry name" value="WHTH_GntR"/>
    <property type="match status" value="1"/>
</dbReference>
<dbReference type="PROSITE" id="PS50949">
    <property type="entry name" value="HTH_GNTR"/>
    <property type="match status" value="1"/>
</dbReference>
<dbReference type="Pfam" id="PF07729">
    <property type="entry name" value="FCD"/>
    <property type="match status" value="1"/>
</dbReference>
<gene>
    <name evidence="5" type="ORF">EV686_11154</name>
</gene>
<evidence type="ECO:0000313" key="5">
    <source>
        <dbReference type="EMBL" id="TCU93702.1"/>
    </source>
</evidence>
<dbReference type="SUPFAM" id="SSF46785">
    <property type="entry name" value="Winged helix' DNA-binding domain"/>
    <property type="match status" value="1"/>
</dbReference>
<dbReference type="InterPro" id="IPR011711">
    <property type="entry name" value="GntR_C"/>
</dbReference>
<dbReference type="SUPFAM" id="SSF48008">
    <property type="entry name" value="GntR ligand-binding domain-like"/>
    <property type="match status" value="1"/>
</dbReference>
<evidence type="ECO:0000259" key="4">
    <source>
        <dbReference type="PROSITE" id="PS50949"/>
    </source>
</evidence>